<proteinExistence type="predicted"/>
<keyword evidence="2" id="KW-1185">Reference proteome</keyword>
<organism evidence="1 2">
    <name type="scientific">Zootermopsis nevadensis</name>
    <name type="common">Dampwood termite</name>
    <dbReference type="NCBI Taxonomy" id="136037"/>
    <lineage>
        <taxon>Eukaryota</taxon>
        <taxon>Metazoa</taxon>
        <taxon>Ecdysozoa</taxon>
        <taxon>Arthropoda</taxon>
        <taxon>Hexapoda</taxon>
        <taxon>Insecta</taxon>
        <taxon>Pterygota</taxon>
        <taxon>Neoptera</taxon>
        <taxon>Polyneoptera</taxon>
        <taxon>Dictyoptera</taxon>
        <taxon>Blattodea</taxon>
        <taxon>Blattoidea</taxon>
        <taxon>Termitoidae</taxon>
        <taxon>Termopsidae</taxon>
        <taxon>Zootermopsis</taxon>
    </lineage>
</organism>
<dbReference type="InParanoid" id="A0A067RF35"/>
<evidence type="ECO:0000313" key="1">
    <source>
        <dbReference type="EMBL" id="KDR22387.1"/>
    </source>
</evidence>
<dbReference type="EMBL" id="KK852508">
    <property type="protein sequence ID" value="KDR22387.1"/>
    <property type="molecule type" value="Genomic_DNA"/>
</dbReference>
<dbReference type="AlphaFoldDB" id="A0A067RF35"/>
<sequence>MTFSSPASLASLTMSLTNCWCRFKPQEIVACFWSYLLPGPIYAVFGCFIPDSDVICALYDVIVFPKLSDRLIIFAICFFIKLSEGAMKVVGLEIQNDSLIHWLE</sequence>
<gene>
    <name evidence="1" type="ORF">L798_02478</name>
</gene>
<name>A0A067RF35_ZOONE</name>
<accession>A0A067RF35</accession>
<protein>
    <submittedName>
        <fullName evidence="1">Uncharacterized protein</fullName>
    </submittedName>
</protein>
<dbReference type="Proteomes" id="UP000027135">
    <property type="component" value="Unassembled WGS sequence"/>
</dbReference>
<evidence type="ECO:0000313" key="2">
    <source>
        <dbReference type="Proteomes" id="UP000027135"/>
    </source>
</evidence>
<reference evidence="1 2" key="1">
    <citation type="journal article" date="2014" name="Nat. Commun.">
        <title>Molecular traces of alternative social organization in a termite genome.</title>
        <authorList>
            <person name="Terrapon N."/>
            <person name="Li C."/>
            <person name="Robertson H.M."/>
            <person name="Ji L."/>
            <person name="Meng X."/>
            <person name="Booth W."/>
            <person name="Chen Z."/>
            <person name="Childers C.P."/>
            <person name="Glastad K.M."/>
            <person name="Gokhale K."/>
            <person name="Gowin J."/>
            <person name="Gronenberg W."/>
            <person name="Hermansen R.A."/>
            <person name="Hu H."/>
            <person name="Hunt B.G."/>
            <person name="Huylmans A.K."/>
            <person name="Khalil S.M."/>
            <person name="Mitchell R.D."/>
            <person name="Munoz-Torres M.C."/>
            <person name="Mustard J.A."/>
            <person name="Pan H."/>
            <person name="Reese J.T."/>
            <person name="Scharf M.E."/>
            <person name="Sun F."/>
            <person name="Vogel H."/>
            <person name="Xiao J."/>
            <person name="Yang W."/>
            <person name="Yang Z."/>
            <person name="Yang Z."/>
            <person name="Zhou J."/>
            <person name="Zhu J."/>
            <person name="Brent C.S."/>
            <person name="Elsik C.G."/>
            <person name="Goodisman M.A."/>
            <person name="Liberles D.A."/>
            <person name="Roe R.M."/>
            <person name="Vargo E.L."/>
            <person name="Vilcinskas A."/>
            <person name="Wang J."/>
            <person name="Bornberg-Bauer E."/>
            <person name="Korb J."/>
            <person name="Zhang G."/>
            <person name="Liebig J."/>
        </authorList>
    </citation>
    <scope>NUCLEOTIDE SEQUENCE [LARGE SCALE GENOMIC DNA]</scope>
    <source>
        <tissue evidence="1">Whole organism</tissue>
    </source>
</reference>